<keyword evidence="1" id="KW-1133">Transmembrane helix</keyword>
<proteinExistence type="predicted"/>
<dbReference type="Proteomes" id="UP000593565">
    <property type="component" value="Unassembled WGS sequence"/>
</dbReference>
<reference evidence="2 3" key="1">
    <citation type="submission" date="2020-02" db="EMBL/GenBank/DDBJ databases">
        <title>A chromosome-scale genome assembly of the black bullhead catfish (Ameiurus melas).</title>
        <authorList>
            <person name="Wen M."/>
            <person name="Zham M."/>
            <person name="Cabau C."/>
            <person name="Klopp C."/>
            <person name="Donnadieu C."/>
            <person name="Roques C."/>
            <person name="Bouchez O."/>
            <person name="Lampietro C."/>
            <person name="Jouanno E."/>
            <person name="Herpin A."/>
            <person name="Louis A."/>
            <person name="Berthelot C."/>
            <person name="Parey E."/>
            <person name="Roest-Crollius H."/>
            <person name="Braasch I."/>
            <person name="Postlethwait J."/>
            <person name="Robinson-Rechavi M."/>
            <person name="Echchiki A."/>
            <person name="Begum T."/>
            <person name="Montfort J."/>
            <person name="Schartl M."/>
            <person name="Bobe J."/>
            <person name="Guiguen Y."/>
        </authorList>
    </citation>
    <scope>NUCLEOTIDE SEQUENCE [LARGE SCALE GENOMIC DNA]</scope>
    <source>
        <strain evidence="2">M_S1</strain>
        <tissue evidence="2">Blood</tissue>
    </source>
</reference>
<dbReference type="EMBL" id="JAAGNN010000014">
    <property type="protein sequence ID" value="KAF4080086.1"/>
    <property type="molecule type" value="Genomic_DNA"/>
</dbReference>
<evidence type="ECO:0000313" key="2">
    <source>
        <dbReference type="EMBL" id="KAF4080086.1"/>
    </source>
</evidence>
<dbReference type="AlphaFoldDB" id="A0A7J6ABA1"/>
<evidence type="ECO:0000313" key="3">
    <source>
        <dbReference type="Proteomes" id="UP000593565"/>
    </source>
</evidence>
<organism evidence="2 3">
    <name type="scientific">Ameiurus melas</name>
    <name type="common">Black bullhead</name>
    <name type="synonym">Silurus melas</name>
    <dbReference type="NCBI Taxonomy" id="219545"/>
    <lineage>
        <taxon>Eukaryota</taxon>
        <taxon>Metazoa</taxon>
        <taxon>Chordata</taxon>
        <taxon>Craniata</taxon>
        <taxon>Vertebrata</taxon>
        <taxon>Euteleostomi</taxon>
        <taxon>Actinopterygii</taxon>
        <taxon>Neopterygii</taxon>
        <taxon>Teleostei</taxon>
        <taxon>Ostariophysi</taxon>
        <taxon>Siluriformes</taxon>
        <taxon>Ictaluridae</taxon>
        <taxon>Ameiurus</taxon>
    </lineage>
</organism>
<keyword evidence="1" id="KW-0812">Transmembrane</keyword>
<name>A0A7J6ABA1_AMEME</name>
<protein>
    <submittedName>
        <fullName evidence="2">Uncharacterized protein</fullName>
    </submittedName>
</protein>
<keyword evidence="1" id="KW-0472">Membrane</keyword>
<comment type="caution">
    <text evidence="2">The sequence shown here is derived from an EMBL/GenBank/DDBJ whole genome shotgun (WGS) entry which is preliminary data.</text>
</comment>
<keyword evidence="3" id="KW-1185">Reference proteome</keyword>
<evidence type="ECO:0000256" key="1">
    <source>
        <dbReference type="SAM" id="Phobius"/>
    </source>
</evidence>
<gene>
    <name evidence="2" type="ORF">AMELA_G00166360</name>
</gene>
<sequence>MRITHPPPHTHTHTAGESNVGVSLQAQRLLRDEYSRKTERMEPHGYTLLLPIMLVFFLFFFSSLLILYLLSAAITRSRSYVQSRSLLLASMKTRRERKFCLPCIVHNEGRVPFSPQSWTSSGQQHCSGSFLKSPFDCNERLILEVSKLLNYAFF</sequence>
<feature type="transmembrane region" description="Helical" evidence="1">
    <location>
        <begin position="48"/>
        <end position="70"/>
    </location>
</feature>
<accession>A0A7J6ABA1</accession>